<dbReference type="OrthoDB" id="5900133at2"/>
<dbReference type="EMBL" id="SLWF01000005">
    <property type="protein sequence ID" value="TCN87095.1"/>
    <property type="molecule type" value="Genomic_DNA"/>
</dbReference>
<dbReference type="AlphaFoldDB" id="A0A4R2FIQ4"/>
<dbReference type="PROSITE" id="PS51257">
    <property type="entry name" value="PROKAR_LIPOPROTEIN"/>
    <property type="match status" value="1"/>
</dbReference>
<name>A0A4R2FIQ4_9GAMM</name>
<comment type="caution">
    <text evidence="1">The sequence shown here is derived from an EMBL/GenBank/DDBJ whole genome shotgun (WGS) entry which is preliminary data.</text>
</comment>
<dbReference type="InterPro" id="IPR021372">
    <property type="entry name" value="DUF2989"/>
</dbReference>
<protein>
    <submittedName>
        <fullName evidence="1">DUF2989 family protein</fullName>
    </submittedName>
</protein>
<accession>A0A4R2FIQ4</accession>
<evidence type="ECO:0000313" key="2">
    <source>
        <dbReference type="Proteomes" id="UP000294832"/>
    </source>
</evidence>
<dbReference type="Proteomes" id="UP000294832">
    <property type="component" value="Unassembled WGS sequence"/>
</dbReference>
<keyword evidence="2" id="KW-1185">Reference proteome</keyword>
<dbReference type="Pfam" id="PF11207">
    <property type="entry name" value="DUF2989"/>
    <property type="match status" value="1"/>
</dbReference>
<reference evidence="1 2" key="1">
    <citation type="submission" date="2019-03" db="EMBL/GenBank/DDBJ databases">
        <title>Freshwater and sediment microbial communities from various areas in North America, analyzing microbe dynamics in response to fracking.</title>
        <authorList>
            <person name="Lamendella R."/>
        </authorList>
    </citation>
    <scope>NUCLEOTIDE SEQUENCE [LARGE SCALE GENOMIC DNA]</scope>
    <source>
        <strain evidence="1 2">74A</strain>
    </source>
</reference>
<evidence type="ECO:0000313" key="1">
    <source>
        <dbReference type="EMBL" id="TCN87095.1"/>
    </source>
</evidence>
<proteinExistence type="predicted"/>
<dbReference type="RefSeq" id="WP_133038265.1">
    <property type="nucleotide sequence ID" value="NZ_SLWF01000005.1"/>
</dbReference>
<organism evidence="1 2">
    <name type="scientific">Shewanella fodinae</name>
    <dbReference type="NCBI Taxonomy" id="552357"/>
    <lineage>
        <taxon>Bacteria</taxon>
        <taxon>Pseudomonadati</taxon>
        <taxon>Pseudomonadota</taxon>
        <taxon>Gammaproteobacteria</taxon>
        <taxon>Alteromonadales</taxon>
        <taxon>Shewanellaceae</taxon>
        <taxon>Shewanella</taxon>
    </lineage>
</organism>
<gene>
    <name evidence="1" type="ORF">EDC91_10597</name>
</gene>
<sequence>MVRVNTLAKYGYSVMTGLCILWLGGCSKPSTLAETCQASPEICHDLDLDATCREKREPLLALRLSIKQNPALAQQDETQFQRLQLVESYNRCLQRAAGIQHVNHPQLTSNSQRAYALTSLTLAQIQQQTKGSHNPHLAYYHWVHFGDSQALATLLQAQRNGQIKEAYILAGLATSQLKTEPDFARRLYLEALRDATPSDFVADWLLALAQVTPDREIKYLLQKTNIDLTQRKADQRMMSAELGASAEIQQQLDQQSLVLAKALSEGSYASSHWPDFLAGDKQAWLSIIKAEG</sequence>